<evidence type="ECO:0000313" key="11">
    <source>
        <dbReference type="Proteomes" id="UP001174909"/>
    </source>
</evidence>
<dbReference type="PROSITE" id="PS50802">
    <property type="entry name" value="OTU"/>
    <property type="match status" value="1"/>
</dbReference>
<dbReference type="Pfam" id="PF00528">
    <property type="entry name" value="BPD_transp_1"/>
    <property type="match status" value="1"/>
</dbReference>
<organism evidence="10 11">
    <name type="scientific">Geodia barretti</name>
    <name type="common">Barrett's horny sponge</name>
    <dbReference type="NCBI Taxonomy" id="519541"/>
    <lineage>
        <taxon>Eukaryota</taxon>
        <taxon>Metazoa</taxon>
        <taxon>Porifera</taxon>
        <taxon>Demospongiae</taxon>
        <taxon>Heteroscleromorpha</taxon>
        <taxon>Tetractinellida</taxon>
        <taxon>Astrophorina</taxon>
        <taxon>Geodiidae</taxon>
        <taxon>Geodia</taxon>
    </lineage>
</organism>
<evidence type="ECO:0000256" key="1">
    <source>
        <dbReference type="ARBA" id="ARBA00004651"/>
    </source>
</evidence>
<evidence type="ECO:0000259" key="8">
    <source>
        <dbReference type="PROSITE" id="PS50802"/>
    </source>
</evidence>
<comment type="subcellular location">
    <subcellularLocation>
        <location evidence="1">Cell membrane</location>
        <topology evidence="1">Multi-pass membrane protein</topology>
    </subcellularLocation>
</comment>
<dbReference type="PROSITE" id="PS50928">
    <property type="entry name" value="ABC_TM1"/>
    <property type="match status" value="1"/>
</dbReference>
<proteinExistence type="predicted"/>
<protein>
    <submittedName>
        <fullName evidence="10">Glutathione transport system permease protein GsiD</fullName>
    </submittedName>
</protein>
<keyword evidence="6 7" id="KW-0472">Membrane</keyword>
<evidence type="ECO:0000256" key="7">
    <source>
        <dbReference type="SAM" id="Phobius"/>
    </source>
</evidence>
<keyword evidence="3" id="KW-1003">Cell membrane</keyword>
<feature type="transmembrane region" description="Helical" evidence="7">
    <location>
        <begin position="206"/>
        <end position="228"/>
    </location>
</feature>
<dbReference type="AlphaFoldDB" id="A0AA35U1N7"/>
<keyword evidence="4 7" id="KW-0812">Transmembrane</keyword>
<evidence type="ECO:0000259" key="9">
    <source>
        <dbReference type="PROSITE" id="PS50928"/>
    </source>
</evidence>
<dbReference type="GO" id="GO:0055085">
    <property type="term" value="P:transmembrane transport"/>
    <property type="evidence" value="ECO:0007669"/>
    <property type="project" value="InterPro"/>
</dbReference>
<accession>A0AA35U1N7</accession>
<dbReference type="EMBL" id="CASHTH010004456">
    <property type="protein sequence ID" value="CAI8057571.1"/>
    <property type="molecule type" value="Genomic_DNA"/>
</dbReference>
<feature type="domain" description="ABC transmembrane type-1" evidence="9">
    <location>
        <begin position="93"/>
        <end position="283"/>
    </location>
</feature>
<dbReference type="InterPro" id="IPR003323">
    <property type="entry name" value="OTU_dom"/>
</dbReference>
<dbReference type="SUPFAM" id="SSF161098">
    <property type="entry name" value="MetI-like"/>
    <property type="match status" value="1"/>
</dbReference>
<gene>
    <name evidence="10" type="ORF">GBAR_LOCUS31379</name>
</gene>
<dbReference type="InterPro" id="IPR035906">
    <property type="entry name" value="MetI-like_sf"/>
</dbReference>
<dbReference type="InterPro" id="IPR000515">
    <property type="entry name" value="MetI-like"/>
</dbReference>
<evidence type="ECO:0000256" key="5">
    <source>
        <dbReference type="ARBA" id="ARBA00022989"/>
    </source>
</evidence>
<dbReference type="PANTHER" id="PTHR43386:SF1">
    <property type="entry name" value="D,D-DIPEPTIDE TRANSPORT SYSTEM PERMEASE PROTEIN DDPC-RELATED"/>
    <property type="match status" value="1"/>
</dbReference>
<dbReference type="PANTHER" id="PTHR43386">
    <property type="entry name" value="OLIGOPEPTIDE TRANSPORT SYSTEM PERMEASE PROTEIN APPC"/>
    <property type="match status" value="1"/>
</dbReference>
<comment type="caution">
    <text evidence="10">The sequence shown here is derived from an EMBL/GenBank/DDBJ whole genome shotgun (WGS) entry which is preliminary data.</text>
</comment>
<dbReference type="InterPro" id="IPR050366">
    <property type="entry name" value="BP-dependent_transpt_permease"/>
</dbReference>
<evidence type="ECO:0000256" key="4">
    <source>
        <dbReference type="ARBA" id="ARBA00022692"/>
    </source>
</evidence>
<feature type="transmembrane region" description="Helical" evidence="7">
    <location>
        <begin position="32"/>
        <end position="53"/>
    </location>
</feature>
<feature type="domain" description="OTU" evidence="8">
    <location>
        <begin position="262"/>
        <end position="283"/>
    </location>
</feature>
<dbReference type="Gene3D" id="1.10.3720.10">
    <property type="entry name" value="MetI-like"/>
    <property type="match status" value="1"/>
</dbReference>
<dbReference type="Proteomes" id="UP001174909">
    <property type="component" value="Unassembled WGS sequence"/>
</dbReference>
<reference evidence="10" key="1">
    <citation type="submission" date="2023-03" db="EMBL/GenBank/DDBJ databases">
        <authorList>
            <person name="Steffen K."/>
            <person name="Cardenas P."/>
        </authorList>
    </citation>
    <scope>NUCLEOTIDE SEQUENCE</scope>
</reference>
<sequence>MQISSAEAVVTLTSSGNSLLQGLLRFTRNKPLGAIMGIIIVLVVLMSVFADVISPYHPLDTNPIMAREPPDREHWMGYDEVGRDVLSRVIFGSRISLIVGITSVVFGTVLGSVWGLASGYLGGKFDLITQRAVEVWMSFPSLVLALSLLVVLGAGLHTVIIAVAFTRVPYGVRVIRSVSIAVKEFMYVDAARSIGASEMRVMLRHVLPNCVAPFLIIMTAHIGTAIIVEASLGFLGIGIPPPTASWGQHAGQRGGTGDQSPLVAHRVSGRGNCDYRAQLQHIR</sequence>
<keyword evidence="2" id="KW-0813">Transport</keyword>
<feature type="transmembrane region" description="Helical" evidence="7">
    <location>
        <begin position="97"/>
        <end position="122"/>
    </location>
</feature>
<evidence type="ECO:0000256" key="6">
    <source>
        <dbReference type="ARBA" id="ARBA00023136"/>
    </source>
</evidence>
<evidence type="ECO:0000313" key="10">
    <source>
        <dbReference type="EMBL" id="CAI8057571.1"/>
    </source>
</evidence>
<dbReference type="Pfam" id="PF12911">
    <property type="entry name" value="OppC_N"/>
    <property type="match status" value="1"/>
</dbReference>
<keyword evidence="5 7" id="KW-1133">Transmembrane helix</keyword>
<keyword evidence="11" id="KW-1185">Reference proteome</keyword>
<dbReference type="CDD" id="cd06261">
    <property type="entry name" value="TM_PBP2"/>
    <property type="match status" value="1"/>
</dbReference>
<dbReference type="GO" id="GO:0005886">
    <property type="term" value="C:plasma membrane"/>
    <property type="evidence" value="ECO:0007669"/>
    <property type="project" value="UniProtKB-SubCell"/>
</dbReference>
<feature type="transmembrane region" description="Helical" evidence="7">
    <location>
        <begin position="142"/>
        <end position="166"/>
    </location>
</feature>
<evidence type="ECO:0000256" key="3">
    <source>
        <dbReference type="ARBA" id="ARBA00022475"/>
    </source>
</evidence>
<name>A0AA35U1N7_GEOBA</name>
<evidence type="ECO:0000256" key="2">
    <source>
        <dbReference type="ARBA" id="ARBA00022448"/>
    </source>
</evidence>
<dbReference type="InterPro" id="IPR025966">
    <property type="entry name" value="OppC_N"/>
</dbReference>